<proteinExistence type="predicted"/>
<sequence length="242" mass="27664">MSWLTRYVARNKKYILGHGVYEGADAKNKDVLSILENADRSLIANLSSYKPSWILLQMATEGGNARIAKDDYDPHNFGISSIMPYIPIFMLMNKTGSYAIPWNKDVSLSQDKLTMANFSKMRLDLCLKTVTLLHLLSDSDRREENSNAAIETMLGIFELLLKDKMIKATESIPRLIGLFLWDIANEIGRPKAVKTFISLYHSKEKRLKYLFIDGYYSETELHRLINKTNTCIEKMDVLPISS</sequence>
<evidence type="ECO:0000313" key="2">
    <source>
        <dbReference type="Proteomes" id="UP000006272"/>
    </source>
</evidence>
<accession>K6GWA0</accession>
<comment type="caution">
    <text evidence="1">The sequence shown here is derived from an EMBL/GenBank/DDBJ whole genome shotgun (WGS) entry which is preliminary data.</text>
</comment>
<organism evidence="1 2">
    <name type="scientific">Solidesulfovibrio magneticus str. Maddingley MBC34</name>
    <dbReference type="NCBI Taxonomy" id="1206767"/>
    <lineage>
        <taxon>Bacteria</taxon>
        <taxon>Pseudomonadati</taxon>
        <taxon>Thermodesulfobacteriota</taxon>
        <taxon>Desulfovibrionia</taxon>
        <taxon>Desulfovibrionales</taxon>
        <taxon>Desulfovibrionaceae</taxon>
        <taxon>Solidesulfovibrio</taxon>
    </lineage>
</organism>
<dbReference type="AlphaFoldDB" id="K6GWA0"/>
<dbReference type="Proteomes" id="UP000006272">
    <property type="component" value="Unassembled WGS sequence"/>
</dbReference>
<name>K6GWA0_9BACT</name>
<protein>
    <submittedName>
        <fullName evidence="1">Uncharacterized protein</fullName>
    </submittedName>
</protein>
<dbReference type="EMBL" id="ALAO01000014">
    <property type="protein sequence ID" value="EKO41221.1"/>
    <property type="molecule type" value="Genomic_DNA"/>
</dbReference>
<evidence type="ECO:0000313" key="1">
    <source>
        <dbReference type="EMBL" id="EKO41221.1"/>
    </source>
</evidence>
<reference evidence="1 2" key="1">
    <citation type="submission" date="2012-07" db="EMBL/GenBank/DDBJ databases">
        <title>Draft genome sequence of Desulfovibrio magneticus str. Maddingley MBC34 obtained from a metagenomic sequence of a methanogenic enrichment isolated from coal-seam formation water in Victoria, Australia.</title>
        <authorList>
            <person name="Greenfield P."/>
            <person name="Hendry P."/>
            <person name="Li D."/>
            <person name="Rosewarne C.P."/>
            <person name="Tran-Dinh N."/>
            <person name="Elbourne L.D.H."/>
            <person name="Paulsen I.T."/>
            <person name="Midgley D.J."/>
        </authorList>
    </citation>
    <scope>NUCLEOTIDE SEQUENCE [LARGE SCALE GENOMIC DNA]</scope>
    <source>
        <strain evidence="2">Maddingley MBC34</strain>
    </source>
</reference>
<gene>
    <name evidence="1" type="ORF">B193_0035</name>
</gene>